<dbReference type="SMART" id="SM00363">
    <property type="entry name" value="S4"/>
    <property type="match status" value="1"/>
</dbReference>
<dbReference type="STRING" id="1798709.A2538_02975"/>
<evidence type="ECO:0000256" key="1">
    <source>
        <dbReference type="ARBA" id="ARBA00010876"/>
    </source>
</evidence>
<dbReference type="GO" id="GO:0000455">
    <property type="term" value="P:enzyme-directed rRNA pseudouridine synthesis"/>
    <property type="evidence" value="ECO:0007669"/>
    <property type="project" value="TreeGrafter"/>
</dbReference>
<dbReference type="Proteomes" id="UP000178254">
    <property type="component" value="Unassembled WGS sequence"/>
</dbReference>
<organism evidence="7 8">
    <name type="scientific">Candidatus Magasanikbacteria bacterium RIFOXYD2_FULL_41_14</name>
    <dbReference type="NCBI Taxonomy" id="1798709"/>
    <lineage>
        <taxon>Bacteria</taxon>
        <taxon>Candidatus Magasanikiibacteriota</taxon>
    </lineage>
</organism>
<comment type="similarity">
    <text evidence="1 5">Belongs to the pseudouridine synthase RluA family.</text>
</comment>
<sequence>MTTKHITVKPEDKGARLDVFLTEKLKISRSQIQKMITAGQMTVNGIQPQKMGLTLKTSDKITITKDPEIAKDAKPEFTIKDIKIAAETPDYIIVEKPTGMLTHSTTRDEPDSLAYLLAKKYPELNKVGDNTKLRPGIVHRLDKEASGLLIVARTQSMFANLKNQFQSRTIHKEYLALAHGQISRDEGKLSFRIGRSETSDRMAAMPETEKGLFSDTGKDADTDFEVEKRFINFTLVRVKIKTGRMHQIRAHFLAYNHPLCGDPLYFQRKRPNKTDKKLGRLFLHCAILGFVDLNGEYKEFASALPKTLVDFMAGLKPPRTLK</sequence>
<dbReference type="Pfam" id="PF01479">
    <property type="entry name" value="S4"/>
    <property type="match status" value="1"/>
</dbReference>
<proteinExistence type="inferred from homology"/>
<feature type="active site" evidence="3">
    <location>
        <position position="142"/>
    </location>
</feature>
<evidence type="ECO:0000256" key="3">
    <source>
        <dbReference type="PIRSR" id="PIRSR606225-1"/>
    </source>
</evidence>
<evidence type="ECO:0000256" key="2">
    <source>
        <dbReference type="ARBA" id="ARBA00023235"/>
    </source>
</evidence>
<comment type="catalytic activity">
    <reaction evidence="5">
        <text>a uridine in RNA = a pseudouridine in RNA</text>
        <dbReference type="Rhea" id="RHEA:48348"/>
        <dbReference type="Rhea" id="RHEA-COMP:12068"/>
        <dbReference type="Rhea" id="RHEA-COMP:12069"/>
        <dbReference type="ChEBI" id="CHEBI:65314"/>
        <dbReference type="ChEBI" id="CHEBI:65315"/>
    </reaction>
</comment>
<dbReference type="GO" id="GO:0003723">
    <property type="term" value="F:RNA binding"/>
    <property type="evidence" value="ECO:0007669"/>
    <property type="project" value="UniProtKB-KW"/>
</dbReference>
<evidence type="ECO:0000313" key="8">
    <source>
        <dbReference type="Proteomes" id="UP000178254"/>
    </source>
</evidence>
<dbReference type="Gene3D" id="3.30.2350.10">
    <property type="entry name" value="Pseudouridine synthase"/>
    <property type="match status" value="1"/>
</dbReference>
<dbReference type="InterPro" id="IPR006225">
    <property type="entry name" value="PsdUridine_synth_RluC/D"/>
</dbReference>
<dbReference type="EMBL" id="MFRE01000021">
    <property type="protein sequence ID" value="OGH93811.1"/>
    <property type="molecule type" value="Genomic_DNA"/>
</dbReference>
<evidence type="ECO:0000313" key="7">
    <source>
        <dbReference type="EMBL" id="OGH93811.1"/>
    </source>
</evidence>
<dbReference type="CDD" id="cd00165">
    <property type="entry name" value="S4"/>
    <property type="match status" value="1"/>
</dbReference>
<gene>
    <name evidence="7" type="ORF">A2538_02975</name>
</gene>
<comment type="caution">
    <text evidence="7">The sequence shown here is derived from an EMBL/GenBank/DDBJ whole genome shotgun (WGS) entry which is preliminary data.</text>
</comment>
<dbReference type="CDD" id="cd02869">
    <property type="entry name" value="PseudoU_synth_RluA_like"/>
    <property type="match status" value="1"/>
</dbReference>
<dbReference type="Gene3D" id="3.10.290.10">
    <property type="entry name" value="RNA-binding S4 domain"/>
    <property type="match status" value="1"/>
</dbReference>
<dbReference type="SUPFAM" id="SSF55120">
    <property type="entry name" value="Pseudouridine synthase"/>
    <property type="match status" value="1"/>
</dbReference>
<reference evidence="7 8" key="1">
    <citation type="journal article" date="2016" name="Nat. Commun.">
        <title>Thousands of microbial genomes shed light on interconnected biogeochemical processes in an aquifer system.</title>
        <authorList>
            <person name="Anantharaman K."/>
            <person name="Brown C.T."/>
            <person name="Hug L.A."/>
            <person name="Sharon I."/>
            <person name="Castelle C.J."/>
            <person name="Probst A.J."/>
            <person name="Thomas B.C."/>
            <person name="Singh A."/>
            <person name="Wilkins M.J."/>
            <person name="Karaoz U."/>
            <person name="Brodie E.L."/>
            <person name="Williams K.H."/>
            <person name="Hubbard S.S."/>
            <person name="Banfield J.F."/>
        </authorList>
    </citation>
    <scope>NUCLEOTIDE SEQUENCE [LARGE SCALE GENOMIC DNA]</scope>
</reference>
<keyword evidence="2 5" id="KW-0413">Isomerase</keyword>
<dbReference type="PANTHER" id="PTHR21600">
    <property type="entry name" value="MITOCHONDRIAL RNA PSEUDOURIDINE SYNTHASE"/>
    <property type="match status" value="1"/>
</dbReference>
<feature type="domain" description="RNA-binding S4" evidence="6">
    <location>
        <begin position="15"/>
        <end position="75"/>
    </location>
</feature>
<dbReference type="EC" id="5.4.99.-" evidence="5"/>
<comment type="function">
    <text evidence="5">Responsible for synthesis of pseudouridine from uracil.</text>
</comment>
<dbReference type="InterPro" id="IPR002942">
    <property type="entry name" value="S4_RNA-bd"/>
</dbReference>
<keyword evidence="4" id="KW-0694">RNA-binding</keyword>
<accession>A0A1F6PCC8</accession>
<dbReference type="GO" id="GO:0120159">
    <property type="term" value="F:rRNA pseudouridine synthase activity"/>
    <property type="evidence" value="ECO:0007669"/>
    <property type="project" value="UniProtKB-ARBA"/>
</dbReference>
<dbReference type="InterPro" id="IPR050188">
    <property type="entry name" value="RluA_PseudoU_synthase"/>
</dbReference>
<dbReference type="InterPro" id="IPR020103">
    <property type="entry name" value="PsdUridine_synth_cat_dom_sf"/>
</dbReference>
<dbReference type="AlphaFoldDB" id="A0A1F6PCC8"/>
<name>A0A1F6PCC8_9BACT</name>
<dbReference type="PROSITE" id="PS50889">
    <property type="entry name" value="S4"/>
    <property type="match status" value="1"/>
</dbReference>
<dbReference type="SUPFAM" id="SSF55174">
    <property type="entry name" value="Alpha-L RNA-binding motif"/>
    <property type="match status" value="1"/>
</dbReference>
<evidence type="ECO:0000256" key="4">
    <source>
        <dbReference type="PROSITE-ProRule" id="PRU00182"/>
    </source>
</evidence>
<evidence type="ECO:0000259" key="6">
    <source>
        <dbReference type="SMART" id="SM00363"/>
    </source>
</evidence>
<dbReference type="Pfam" id="PF00849">
    <property type="entry name" value="PseudoU_synth_2"/>
    <property type="match status" value="1"/>
</dbReference>
<dbReference type="NCBIfam" id="TIGR00005">
    <property type="entry name" value="rluA_subfam"/>
    <property type="match status" value="1"/>
</dbReference>
<dbReference type="PANTHER" id="PTHR21600:SF44">
    <property type="entry name" value="RIBOSOMAL LARGE SUBUNIT PSEUDOURIDINE SYNTHASE D"/>
    <property type="match status" value="1"/>
</dbReference>
<evidence type="ECO:0000256" key="5">
    <source>
        <dbReference type="RuleBase" id="RU362028"/>
    </source>
</evidence>
<dbReference type="InterPro" id="IPR036986">
    <property type="entry name" value="S4_RNA-bd_sf"/>
</dbReference>
<protein>
    <recommendedName>
        <fullName evidence="5">Pseudouridine synthase</fullName>
        <ecNumber evidence="5">5.4.99.-</ecNumber>
    </recommendedName>
</protein>
<dbReference type="InterPro" id="IPR006145">
    <property type="entry name" value="PsdUridine_synth_RsuA/RluA"/>
</dbReference>